<reference evidence="12 13" key="1">
    <citation type="submission" date="2024-10" db="EMBL/GenBank/DDBJ databases">
        <title>The Natural Products Discovery Center: Release of the First 8490 Sequenced Strains for Exploring Actinobacteria Biosynthetic Diversity.</title>
        <authorList>
            <person name="Kalkreuter E."/>
            <person name="Kautsar S.A."/>
            <person name="Yang D."/>
            <person name="Bader C.D."/>
            <person name="Teijaro C.N."/>
            <person name="Fluegel L."/>
            <person name="Davis C.M."/>
            <person name="Simpson J.R."/>
            <person name="Lauterbach L."/>
            <person name="Steele A.D."/>
            <person name="Gui C."/>
            <person name="Meng S."/>
            <person name="Li G."/>
            <person name="Viehrig K."/>
            <person name="Ye F."/>
            <person name="Su P."/>
            <person name="Kiefer A.F."/>
            <person name="Nichols A."/>
            <person name="Cepeda A.J."/>
            <person name="Yan W."/>
            <person name="Fan B."/>
            <person name="Jiang Y."/>
            <person name="Adhikari A."/>
            <person name="Zheng C.-J."/>
            <person name="Schuster L."/>
            <person name="Cowan T.M."/>
            <person name="Smanski M.J."/>
            <person name="Chevrette M.G."/>
            <person name="De Carvalho L.P.S."/>
            <person name="Shen B."/>
        </authorList>
    </citation>
    <scope>NUCLEOTIDE SEQUENCE [LARGE SCALE GENOMIC DNA]</scope>
    <source>
        <strain evidence="12 13">NPDC019481</strain>
    </source>
</reference>
<sequence>MTTAVANAVAAVDYDHFVTEPDGSTLPQSSSVASIQKMLEDLDVRPGHRVLEIGTGSGYTSALLASLVGPSGLVRSVEVFADLVPRAQARLEATGVTNVTVSNGDGYAGDSGGAPYDRVVAWATPHVIPSAWIDQVARDAVIVAPVKVAELATAHAIVAVTVTAGHPRVVAVRPGGYIEMHPEPVTVFGLPLRYVTASHVPDDAEPWWISSLAQRKVPGALGLVLDRLRTGPDVSNTPLVAAEELDDFRAWLYETVPDELATAGLSDRFTSIGMANEDGAAFLTDGELVTSGDSDATRVLTGWIEQWREAGRPGWADVAGVVVPNAEGWKVRLTL</sequence>
<proteinExistence type="inferred from homology"/>
<evidence type="ECO:0000256" key="2">
    <source>
        <dbReference type="ARBA" id="ARBA00005369"/>
    </source>
</evidence>
<keyword evidence="8" id="KW-0949">S-adenosyl-L-methionine</keyword>
<evidence type="ECO:0000313" key="13">
    <source>
        <dbReference type="Proteomes" id="UP001611580"/>
    </source>
</evidence>
<keyword evidence="5" id="KW-0963">Cytoplasm</keyword>
<accession>A0ABW7XDH1</accession>
<evidence type="ECO:0000256" key="4">
    <source>
        <dbReference type="ARBA" id="ARBA00013346"/>
    </source>
</evidence>
<evidence type="ECO:0000256" key="8">
    <source>
        <dbReference type="ARBA" id="ARBA00022691"/>
    </source>
</evidence>
<dbReference type="Proteomes" id="UP001611580">
    <property type="component" value="Unassembled WGS sequence"/>
</dbReference>
<evidence type="ECO:0000256" key="3">
    <source>
        <dbReference type="ARBA" id="ARBA00011890"/>
    </source>
</evidence>
<evidence type="ECO:0000256" key="11">
    <source>
        <dbReference type="ARBA" id="ARBA00031350"/>
    </source>
</evidence>
<evidence type="ECO:0000256" key="10">
    <source>
        <dbReference type="ARBA" id="ARBA00031323"/>
    </source>
</evidence>
<dbReference type="InterPro" id="IPR029063">
    <property type="entry name" value="SAM-dependent_MTases_sf"/>
</dbReference>
<organism evidence="12 13">
    <name type="scientific">Promicromonospora kroppenstedtii</name>
    <dbReference type="NCBI Taxonomy" id="440482"/>
    <lineage>
        <taxon>Bacteria</taxon>
        <taxon>Bacillati</taxon>
        <taxon>Actinomycetota</taxon>
        <taxon>Actinomycetes</taxon>
        <taxon>Micrococcales</taxon>
        <taxon>Promicromonosporaceae</taxon>
        <taxon>Promicromonospora</taxon>
    </lineage>
</organism>
<dbReference type="SUPFAM" id="SSF53335">
    <property type="entry name" value="S-adenosyl-L-methionine-dependent methyltransferases"/>
    <property type="match status" value="1"/>
</dbReference>
<dbReference type="EMBL" id="JBIRYI010000001">
    <property type="protein sequence ID" value="MFI2485543.1"/>
    <property type="molecule type" value="Genomic_DNA"/>
</dbReference>
<dbReference type="PANTHER" id="PTHR11579">
    <property type="entry name" value="PROTEIN-L-ISOASPARTATE O-METHYLTRANSFERASE"/>
    <property type="match status" value="1"/>
</dbReference>
<dbReference type="EC" id="2.1.1.77" evidence="3"/>
<dbReference type="PANTHER" id="PTHR11579:SF0">
    <property type="entry name" value="PROTEIN-L-ISOASPARTATE(D-ASPARTATE) O-METHYLTRANSFERASE"/>
    <property type="match status" value="1"/>
</dbReference>
<comment type="caution">
    <text evidence="12">The sequence shown here is derived from an EMBL/GenBank/DDBJ whole genome shotgun (WGS) entry which is preliminary data.</text>
</comment>
<comment type="similarity">
    <text evidence="2">Belongs to the methyltransferase superfamily. L-isoaspartyl/D-aspartyl protein methyltransferase family.</text>
</comment>
<dbReference type="Pfam" id="PF01135">
    <property type="entry name" value="PCMT"/>
    <property type="match status" value="1"/>
</dbReference>
<evidence type="ECO:0000256" key="5">
    <source>
        <dbReference type="ARBA" id="ARBA00022490"/>
    </source>
</evidence>
<evidence type="ECO:0000256" key="7">
    <source>
        <dbReference type="ARBA" id="ARBA00022679"/>
    </source>
</evidence>
<evidence type="ECO:0000256" key="1">
    <source>
        <dbReference type="ARBA" id="ARBA00004496"/>
    </source>
</evidence>
<keyword evidence="7" id="KW-0808">Transferase</keyword>
<gene>
    <name evidence="12" type="ORF">ACH47X_01470</name>
</gene>
<evidence type="ECO:0000313" key="12">
    <source>
        <dbReference type="EMBL" id="MFI2485543.1"/>
    </source>
</evidence>
<dbReference type="Gene3D" id="3.40.50.150">
    <property type="entry name" value="Vaccinia Virus protein VP39"/>
    <property type="match status" value="1"/>
</dbReference>
<dbReference type="RefSeq" id="WP_397400722.1">
    <property type="nucleotide sequence ID" value="NZ_JBIRYI010000001.1"/>
</dbReference>
<keyword evidence="6" id="KW-0489">Methyltransferase</keyword>
<protein>
    <recommendedName>
        <fullName evidence="4">Protein-L-isoaspartate O-methyltransferase</fullName>
        <ecNumber evidence="3">2.1.1.77</ecNumber>
    </recommendedName>
    <alternativeName>
        <fullName evidence="11">L-isoaspartyl protein carboxyl methyltransferase</fullName>
    </alternativeName>
    <alternativeName>
        <fullName evidence="9">Protein L-isoaspartyl methyltransferase</fullName>
    </alternativeName>
    <alternativeName>
        <fullName evidence="10">Protein-beta-aspartate methyltransferase</fullName>
    </alternativeName>
</protein>
<evidence type="ECO:0000256" key="9">
    <source>
        <dbReference type="ARBA" id="ARBA00030757"/>
    </source>
</evidence>
<name>A0ABW7XDH1_9MICO</name>
<keyword evidence="13" id="KW-1185">Reference proteome</keyword>
<dbReference type="InterPro" id="IPR000682">
    <property type="entry name" value="PCMT"/>
</dbReference>
<evidence type="ECO:0000256" key="6">
    <source>
        <dbReference type="ARBA" id="ARBA00022603"/>
    </source>
</evidence>
<comment type="subcellular location">
    <subcellularLocation>
        <location evidence="1">Cytoplasm</location>
    </subcellularLocation>
</comment>
<dbReference type="CDD" id="cd02440">
    <property type="entry name" value="AdoMet_MTases"/>
    <property type="match status" value="1"/>
</dbReference>